<dbReference type="GeneID" id="94195723"/>
<dbReference type="InterPro" id="IPR011765">
    <property type="entry name" value="Pept_M16_N"/>
</dbReference>
<dbReference type="PANTHER" id="PTHR43016">
    <property type="entry name" value="PRESEQUENCE PROTEASE"/>
    <property type="match status" value="1"/>
</dbReference>
<dbReference type="Proteomes" id="UP001497744">
    <property type="component" value="Unassembled WGS sequence"/>
</dbReference>
<evidence type="ECO:0000313" key="2">
    <source>
        <dbReference type="EMBL" id="GIX64242.1"/>
    </source>
</evidence>
<protein>
    <submittedName>
        <fullName evidence="2">Falcilysin, putative</fullName>
    </submittedName>
</protein>
<dbReference type="GO" id="GO:0046872">
    <property type="term" value="F:metal ion binding"/>
    <property type="evidence" value="ECO:0007669"/>
    <property type="project" value="InterPro"/>
</dbReference>
<dbReference type="SMART" id="SM01264">
    <property type="entry name" value="M16C_associated"/>
    <property type="match status" value="1"/>
</dbReference>
<evidence type="ECO:0000259" key="1">
    <source>
        <dbReference type="SMART" id="SM01264"/>
    </source>
</evidence>
<dbReference type="SUPFAM" id="SSF63411">
    <property type="entry name" value="LuxS/MPP-like metallohydrolase"/>
    <property type="match status" value="4"/>
</dbReference>
<dbReference type="GO" id="GO:0016485">
    <property type="term" value="P:protein processing"/>
    <property type="evidence" value="ECO:0007669"/>
    <property type="project" value="TreeGrafter"/>
</dbReference>
<organism evidence="2 3">
    <name type="scientific">Babesia caballi</name>
    <dbReference type="NCBI Taxonomy" id="5871"/>
    <lineage>
        <taxon>Eukaryota</taxon>
        <taxon>Sar</taxon>
        <taxon>Alveolata</taxon>
        <taxon>Apicomplexa</taxon>
        <taxon>Aconoidasida</taxon>
        <taxon>Piroplasmida</taxon>
        <taxon>Babesiidae</taxon>
        <taxon>Babesia</taxon>
    </lineage>
</organism>
<dbReference type="InterPro" id="IPR013578">
    <property type="entry name" value="Peptidase_M16C_assoc"/>
</dbReference>
<feature type="domain" description="Peptidase M16C associated" evidence="1">
    <location>
        <begin position="539"/>
        <end position="808"/>
    </location>
</feature>
<dbReference type="InterPro" id="IPR055130">
    <property type="entry name" value="PreP_C"/>
</dbReference>
<proteinExistence type="predicted"/>
<gene>
    <name evidence="2" type="ORF">BcabD6B2_36770</name>
</gene>
<accession>A0AAV4LX63</accession>
<sequence>MVSNRAFYSTLQLSETTSVESVPKWASETFKLTHASFEKAKEVYIQELGLAAVIYKHKSTGLSVFSLVTDTASGREMFFDIVIPTPPFNDCGCPHILEHAVLEGSKKYPSKDGFALLLQGGFQSFVNAFTYKDRTSYLFASTNEKDFYITADFYMSAVFQPNIRHDSRIFRQEAWHYKVAKHNALNVEEDDGVVLHGRHISYGGVVYSEMKKAYSDPLSRAQDYIYQAMYTNSYRFDSGGDPNSIVKLKYPELVKFYETYYGPNTANIYFYGPDDVSKRLNFVDNFLKENGIVTDGVLYSSQPETAKKQLTLEVYRELDGVIRGSFGATGDEREDIILTGWLLDPQDKNSNNIHVEGKFKIDSVDALGMEVLEHILMGTSESLLYKALVKSGLGKKVVGSGLTNCFKQSDFVIGLAGIDCEKHGSKENARLIYDDVLMSTFKNIVKNGIKKEAINASMNHIEFQMRELNPGSYPKGLMLVNLVQSQTQYDRDPFAPLYFDSLIKQLKGRIAGDPSYFQRLVAKHFMDNKHKVTVHMEAMNPDEFEKLSNRSIRDALMQSLGTMSKTSIDDMESEYEQFKTECEATEDSKVLDALPTLSLADINSENDIIPTVYYVLGEPKSYAEAPKIGFGGIPVLCHPIESQGIVYLDLAISLEDLDLDEIKYMDIWCNMFQESGTYGRSAEDMSYHISTHLGGLTATFSFMTAANGRKHSKRNDALGYIYVRSKALKGKENDMVDIVMEMLTSCNFANGEKGLEIIKRKINQMELDVTNSGHRYATRRLMKGFSVADYATEVSKGYEYLTMLKTEIYPKAENDWSHIASKLEKIRCKLLKSKNLIINVTSSPDITKQWLEQGSETLSNKFKGVFVVPKEGQSGSNWVAEVINKGNLHAQNEVIVAPTKVNFVGMGGPLFNEEEISGADDLVLHYISSSYLWKQVRMSLGAYGVFCNMSACGDIVFMSYADPNFNETLQVYKNVPNAIADALKSMDEKQLLRQKIGKIGGIDKPLTVDAKGFVALNRIIRRETDEDRQLYREDILKATVKCFDRLRAKMKDTEEWHKVCAVVNQTTADALPAAFSKLDVIQSNQ</sequence>
<dbReference type="Pfam" id="PF08367">
    <property type="entry name" value="M16C_assoc"/>
    <property type="match status" value="1"/>
</dbReference>
<dbReference type="Pfam" id="PF00675">
    <property type="entry name" value="Peptidase_M16"/>
    <property type="match status" value="1"/>
</dbReference>
<evidence type="ECO:0000313" key="3">
    <source>
        <dbReference type="Proteomes" id="UP001497744"/>
    </source>
</evidence>
<dbReference type="PANTHER" id="PTHR43016:SF13">
    <property type="entry name" value="PRESEQUENCE PROTEASE, MITOCHONDRIAL"/>
    <property type="match status" value="1"/>
</dbReference>
<dbReference type="Pfam" id="PF22516">
    <property type="entry name" value="PreP_C"/>
    <property type="match status" value="1"/>
</dbReference>
<dbReference type="EMBL" id="BPLF01000003">
    <property type="protein sequence ID" value="GIX64242.1"/>
    <property type="molecule type" value="Genomic_DNA"/>
</dbReference>
<reference evidence="2 3" key="1">
    <citation type="submission" date="2021-06" db="EMBL/GenBank/DDBJ databases">
        <title>Genome sequence of Babesia caballi.</title>
        <authorList>
            <person name="Yamagishi J."/>
            <person name="Kidaka T."/>
            <person name="Ochi A."/>
        </authorList>
    </citation>
    <scope>NUCLEOTIDE SEQUENCE [LARGE SCALE GENOMIC DNA]</scope>
    <source>
        <strain evidence="2">USDA-D6B2</strain>
    </source>
</reference>
<keyword evidence="3" id="KW-1185">Reference proteome</keyword>
<dbReference type="InterPro" id="IPR007863">
    <property type="entry name" value="Peptidase_M16_C"/>
</dbReference>
<comment type="caution">
    <text evidence="2">The sequence shown here is derived from an EMBL/GenBank/DDBJ whole genome shotgun (WGS) entry which is preliminary data.</text>
</comment>
<dbReference type="Pfam" id="PF05193">
    <property type="entry name" value="Peptidase_M16_C"/>
    <property type="match status" value="1"/>
</dbReference>
<name>A0AAV4LX63_BABCB</name>
<dbReference type="RefSeq" id="XP_067716311.1">
    <property type="nucleotide sequence ID" value="XM_067860210.1"/>
</dbReference>
<dbReference type="AlphaFoldDB" id="A0AAV4LX63"/>
<dbReference type="GO" id="GO:0004222">
    <property type="term" value="F:metalloendopeptidase activity"/>
    <property type="evidence" value="ECO:0007669"/>
    <property type="project" value="TreeGrafter"/>
</dbReference>
<dbReference type="Gene3D" id="3.30.830.10">
    <property type="entry name" value="Metalloenzyme, LuxS/M16 peptidase-like"/>
    <property type="match status" value="4"/>
</dbReference>
<dbReference type="InterPro" id="IPR011249">
    <property type="entry name" value="Metalloenz_LuxS/M16"/>
</dbReference>